<gene>
    <name evidence="4" type="ORF">SAMN05444320_109151</name>
</gene>
<feature type="domain" description="Outer membrane channel protein CpnT-like N-terminal" evidence="3">
    <location>
        <begin position="13"/>
        <end position="115"/>
    </location>
</feature>
<organism evidence="4 5">
    <name type="scientific">Streptoalloteichus hindustanus</name>
    <dbReference type="NCBI Taxonomy" id="2017"/>
    <lineage>
        <taxon>Bacteria</taxon>
        <taxon>Bacillati</taxon>
        <taxon>Actinomycetota</taxon>
        <taxon>Actinomycetes</taxon>
        <taxon>Pseudonocardiales</taxon>
        <taxon>Pseudonocardiaceae</taxon>
        <taxon>Streptoalloteichus</taxon>
    </lineage>
</organism>
<name>A0A1M5K785_STRHI</name>
<dbReference type="GO" id="GO:0050135">
    <property type="term" value="F:NADP+ nucleosidase activity"/>
    <property type="evidence" value="ECO:0007669"/>
    <property type="project" value="InterPro"/>
</dbReference>
<feature type="compositionally biased region" description="Gly residues" evidence="1">
    <location>
        <begin position="928"/>
        <end position="938"/>
    </location>
</feature>
<feature type="domain" description="TNT" evidence="2">
    <location>
        <begin position="839"/>
        <end position="923"/>
    </location>
</feature>
<evidence type="ECO:0000256" key="1">
    <source>
        <dbReference type="SAM" id="MobiDB-lite"/>
    </source>
</evidence>
<feature type="region of interest" description="Disordered" evidence="1">
    <location>
        <begin position="330"/>
        <end position="387"/>
    </location>
</feature>
<evidence type="ECO:0000259" key="2">
    <source>
        <dbReference type="Pfam" id="PF14021"/>
    </source>
</evidence>
<feature type="compositionally biased region" description="Low complexity" evidence="1">
    <location>
        <begin position="488"/>
        <end position="522"/>
    </location>
</feature>
<feature type="compositionally biased region" description="Pro residues" evidence="1">
    <location>
        <begin position="617"/>
        <end position="628"/>
    </location>
</feature>
<feature type="region of interest" description="Disordered" evidence="1">
    <location>
        <begin position="476"/>
        <end position="696"/>
    </location>
</feature>
<feature type="compositionally biased region" description="Gly residues" evidence="1">
    <location>
        <begin position="476"/>
        <end position="487"/>
    </location>
</feature>
<dbReference type="STRING" id="2017.SAMN05444320_109151"/>
<feature type="compositionally biased region" description="Low complexity" evidence="1">
    <location>
        <begin position="591"/>
        <end position="614"/>
    </location>
</feature>
<evidence type="ECO:0000259" key="3">
    <source>
        <dbReference type="Pfam" id="PF25547"/>
    </source>
</evidence>
<proteinExistence type="predicted"/>
<dbReference type="Pfam" id="PF25547">
    <property type="entry name" value="WXG100_2"/>
    <property type="match status" value="1"/>
</dbReference>
<sequence length="964" mass="94688">MGIELPAELADVAAAAGVRWPRADEDAMREQARAWRTAASRISGLSRDADGVAREAAGAIDGDAARAARQHWEEFVAPDTGHLSAVARDCHAAADRLEHAADQVGAAKVEMVRQLVGLARNRDAAEQAASAGHPHALLGLDTAVRGTATNVAALHDVLTRAVQPGSGVSVADLALPVSPHGQGAAGGAPGLVEGLVGGGERVLHQTLDSAQGAVAGSADTAVGVTDTALGAARGAAGGAVELGVGAARTGADAVTQGAAHGLHGLDQARGSLGPVPGPADDLSLGDEQGPGRGRGPADLRRIDPDSTGPVPGVAAVVRGVDQRVGEVAGALGPHATDGPATRPGEPGLGGGPGPGGGHGPGGGPGLGGGHGGGNRLGEGPPASAPVETPAVVGQAWANVSAGVPAQAVVPPVDLAPAGPAGGAVPPGGPAQGVPVGPPGAALGPVAGGGLGGVGSVGGAGLGGGAVPSGVGAGAGAGAGAQPGGLGAGQQPAGGVVGGNPPAAGQRPGGAPLPVQQPAQPGQQRPPVPVDRPGVPVERPGLPAERPGVDLRQVGRPPAFTAPAVPAPAPGPTPPLISANAQPSPGAPSPQQPAVGQASPGRPPVGGHHPGVPQPGVGGPPVPGAPANPPHAGVPHSGGDSPAGPGAPAGPYGLAAGPGAPFGSVPGPAVPYPGQPWELAPHAPPAATDGPPTRPGRRDEQVMAFYLHMFPIGHMPKVATRPARQLRAPASEADFASGLRFAPQDHPMAGMVEDAEALRRTRAGDVAPRPGSGVPFDHPDVQALTADYEPLGDVSDRDWPRRFLVRPADPANGRQAEYNWPPSEMFPEGGLEPGEPWVVDEGAVLDRFGGPEGRVLAEAGTPFRFRCLPPEHLHRGYHRYRVLRALPVWRATAAPWFGQPGGGDRYRATYPVAELVAMGYLEEIAPEGPGEGATPGGGQDDVRGQGERGDAPAPGGRGVATEGQT</sequence>
<dbReference type="OrthoDB" id="4745173at2"/>
<accession>A0A1M5K785</accession>
<dbReference type="Pfam" id="PF14021">
    <property type="entry name" value="TNT"/>
    <property type="match status" value="1"/>
</dbReference>
<feature type="compositionally biased region" description="Low complexity" evidence="1">
    <location>
        <begin position="629"/>
        <end position="662"/>
    </location>
</feature>
<feature type="compositionally biased region" description="Gly residues" evidence="1">
    <location>
        <begin position="346"/>
        <end position="376"/>
    </location>
</feature>
<dbReference type="RefSeq" id="WP_073487795.1">
    <property type="nucleotide sequence ID" value="NZ_FQVN01000009.1"/>
</dbReference>
<dbReference type="InterPro" id="IPR025331">
    <property type="entry name" value="TNT"/>
</dbReference>
<reference evidence="4 5" key="1">
    <citation type="submission" date="2016-11" db="EMBL/GenBank/DDBJ databases">
        <authorList>
            <person name="Jaros S."/>
            <person name="Januszkiewicz K."/>
            <person name="Wedrychowicz H."/>
        </authorList>
    </citation>
    <scope>NUCLEOTIDE SEQUENCE [LARGE SCALE GENOMIC DNA]</scope>
    <source>
        <strain evidence="4 5">DSM 44523</strain>
    </source>
</reference>
<feature type="compositionally biased region" description="Basic and acidic residues" evidence="1">
    <location>
        <begin position="939"/>
        <end position="949"/>
    </location>
</feature>
<feature type="region of interest" description="Disordered" evidence="1">
    <location>
        <begin position="264"/>
        <end position="312"/>
    </location>
</feature>
<protein>
    <recommendedName>
        <fullName evidence="6">DUF4237 domain-containing protein</fullName>
    </recommendedName>
</protein>
<keyword evidence="5" id="KW-1185">Reference proteome</keyword>
<dbReference type="InterPro" id="IPR053024">
    <property type="entry name" value="Fungal_surface_NADase"/>
</dbReference>
<feature type="compositionally biased region" description="Pro residues" evidence="1">
    <location>
        <begin position="564"/>
        <end position="574"/>
    </location>
</feature>
<feature type="region of interest" description="Disordered" evidence="1">
    <location>
        <begin position="924"/>
        <end position="964"/>
    </location>
</feature>
<dbReference type="AlphaFoldDB" id="A0A1M5K785"/>
<dbReference type="InterPro" id="IPR057746">
    <property type="entry name" value="CpnT-like_N"/>
</dbReference>
<feature type="compositionally biased region" description="Basic and acidic residues" evidence="1">
    <location>
        <begin position="295"/>
        <end position="304"/>
    </location>
</feature>
<dbReference type="PANTHER" id="PTHR42059">
    <property type="entry name" value="TNT DOMAIN-CONTAINING PROTEIN"/>
    <property type="match status" value="1"/>
</dbReference>
<evidence type="ECO:0000313" key="5">
    <source>
        <dbReference type="Proteomes" id="UP000184501"/>
    </source>
</evidence>
<evidence type="ECO:0000313" key="4">
    <source>
        <dbReference type="EMBL" id="SHG48073.1"/>
    </source>
</evidence>
<evidence type="ECO:0008006" key="6">
    <source>
        <dbReference type="Google" id="ProtNLM"/>
    </source>
</evidence>
<feature type="compositionally biased region" description="Low complexity" evidence="1">
    <location>
        <begin position="530"/>
        <end position="540"/>
    </location>
</feature>
<dbReference type="Proteomes" id="UP000184501">
    <property type="component" value="Unassembled WGS sequence"/>
</dbReference>
<dbReference type="EMBL" id="FQVN01000009">
    <property type="protein sequence ID" value="SHG48073.1"/>
    <property type="molecule type" value="Genomic_DNA"/>
</dbReference>
<dbReference type="PANTHER" id="PTHR42059:SF1">
    <property type="entry name" value="TNT DOMAIN-CONTAINING PROTEIN"/>
    <property type="match status" value="1"/>
</dbReference>